<accession>A0ACD4NWZ8</accession>
<proteinExistence type="predicted"/>
<evidence type="ECO:0000313" key="2">
    <source>
        <dbReference type="Proteomes" id="UP001163223"/>
    </source>
</evidence>
<keyword evidence="2" id="KW-1185">Reference proteome</keyword>
<name>A0ACD4NWZ8_9HYPH</name>
<organism evidence="1 2">
    <name type="scientific">Antarcticirhabdus aurantiaca</name>
    <dbReference type="NCBI Taxonomy" id="2606717"/>
    <lineage>
        <taxon>Bacteria</taxon>
        <taxon>Pseudomonadati</taxon>
        <taxon>Pseudomonadota</taxon>
        <taxon>Alphaproteobacteria</taxon>
        <taxon>Hyphomicrobiales</taxon>
        <taxon>Aurantimonadaceae</taxon>
        <taxon>Antarcticirhabdus</taxon>
    </lineage>
</organism>
<protein>
    <submittedName>
        <fullName evidence="1">Uncharacterized protein</fullName>
    </submittedName>
</protein>
<sequence>MPRVAANERDFTLSHLEMRRQQAADWVVTFGEWLLPLFERLDDECARRERQQSSLDRVRAMARRA</sequence>
<reference evidence="1" key="1">
    <citation type="submission" date="2022-11" db="EMBL/GenBank/DDBJ databases">
        <title>beta-Carotene-producing bacterium, Jeongeuplla avenae sp. nov., alleviates the salt stress of Arabidopsis seedlings.</title>
        <authorList>
            <person name="Jiang L."/>
            <person name="Lee J."/>
        </authorList>
    </citation>
    <scope>NUCLEOTIDE SEQUENCE</scope>
    <source>
        <strain evidence="1">DY_R2A_6</strain>
    </source>
</reference>
<evidence type="ECO:0000313" key="1">
    <source>
        <dbReference type="EMBL" id="WAJ31196.1"/>
    </source>
</evidence>
<gene>
    <name evidence="1" type="ORF">OXU80_13760</name>
</gene>
<dbReference type="Proteomes" id="UP001163223">
    <property type="component" value="Chromosome"/>
</dbReference>
<dbReference type="EMBL" id="CP113520">
    <property type="protein sequence ID" value="WAJ31196.1"/>
    <property type="molecule type" value="Genomic_DNA"/>
</dbReference>